<evidence type="ECO:0000313" key="2">
    <source>
        <dbReference type="Proteomes" id="UP000178647"/>
    </source>
</evidence>
<dbReference type="Proteomes" id="UP000178647">
    <property type="component" value="Unassembled WGS sequence"/>
</dbReference>
<name>A0A1G2EEX3_9BACT</name>
<dbReference type="EMBL" id="MHMH01000022">
    <property type="protein sequence ID" value="OGZ23901.1"/>
    <property type="molecule type" value="Genomic_DNA"/>
</dbReference>
<evidence type="ECO:0008006" key="3">
    <source>
        <dbReference type="Google" id="ProtNLM"/>
    </source>
</evidence>
<reference evidence="1 2" key="1">
    <citation type="journal article" date="2016" name="Nat. Commun.">
        <title>Thousands of microbial genomes shed light on interconnected biogeochemical processes in an aquifer system.</title>
        <authorList>
            <person name="Anantharaman K."/>
            <person name="Brown C.T."/>
            <person name="Hug L.A."/>
            <person name="Sharon I."/>
            <person name="Castelle C.J."/>
            <person name="Probst A.J."/>
            <person name="Thomas B.C."/>
            <person name="Singh A."/>
            <person name="Wilkins M.J."/>
            <person name="Karaoz U."/>
            <person name="Brodie E.L."/>
            <person name="Williams K.H."/>
            <person name="Hubbard S.S."/>
            <person name="Banfield J.F."/>
        </authorList>
    </citation>
    <scope>NUCLEOTIDE SEQUENCE [LARGE SCALE GENOMIC DNA]</scope>
</reference>
<dbReference type="STRING" id="1801672.A2896_03075"/>
<gene>
    <name evidence="1" type="ORF">A2896_03075</name>
</gene>
<dbReference type="Pfam" id="PF08843">
    <property type="entry name" value="AbiEii"/>
    <property type="match status" value="2"/>
</dbReference>
<proteinExistence type="predicted"/>
<organism evidence="1 2">
    <name type="scientific">Candidatus Nealsonbacteria bacterium RIFCSPLOWO2_01_FULL_43_32</name>
    <dbReference type="NCBI Taxonomy" id="1801672"/>
    <lineage>
        <taxon>Bacteria</taxon>
        <taxon>Candidatus Nealsoniibacteriota</taxon>
    </lineage>
</organism>
<protein>
    <recommendedName>
        <fullName evidence="3">Nucleotidyl transferase AbiEii/AbiGii toxin family protein</fullName>
    </recommendedName>
</protein>
<dbReference type="AlphaFoldDB" id="A0A1G2EEX3"/>
<sequence>MFTATISKQTAENLASLGKSRILGDAYLAGGTALALQIGHRISYDLDFFTDKEFKAQVFLKAMSRFKLYQHERVEWGTILGKLGGVKFSLFYYPYPLLKKTISFRNINIASVTDIAAMKIAAISERGTKRDFIDLYFILQKTTLAEVFNFYNRKYQKLSSNLVHIKKSLVYFKDAENDPSPKMIIPISWGKVESFFEKEIKNINV</sequence>
<dbReference type="InterPro" id="IPR014942">
    <property type="entry name" value="AbiEii"/>
</dbReference>
<comment type="caution">
    <text evidence="1">The sequence shown here is derived from an EMBL/GenBank/DDBJ whole genome shotgun (WGS) entry which is preliminary data.</text>
</comment>
<accession>A0A1G2EEX3</accession>
<evidence type="ECO:0000313" key="1">
    <source>
        <dbReference type="EMBL" id="OGZ23901.1"/>
    </source>
</evidence>